<evidence type="ECO:0000256" key="1">
    <source>
        <dbReference type="ARBA" id="ARBA00013201"/>
    </source>
</evidence>
<dbReference type="Pfam" id="PF03403">
    <property type="entry name" value="PAF-AH_p_II"/>
    <property type="match status" value="1"/>
</dbReference>
<dbReference type="SUPFAM" id="SSF53474">
    <property type="entry name" value="alpha/beta-Hydrolases"/>
    <property type="match status" value="1"/>
</dbReference>
<dbReference type="GO" id="GO:0003847">
    <property type="term" value="F:1-alkyl-2-acetylglycerophosphocholine esterase activity"/>
    <property type="evidence" value="ECO:0007669"/>
    <property type="project" value="UniProtKB-EC"/>
</dbReference>
<dbReference type="InterPro" id="IPR029058">
    <property type="entry name" value="AB_hydrolase_fold"/>
</dbReference>
<dbReference type="Gene3D" id="3.40.50.1820">
    <property type="entry name" value="alpha/beta hydrolase"/>
    <property type="match status" value="1"/>
</dbReference>
<evidence type="ECO:0000256" key="5">
    <source>
        <dbReference type="SAM" id="MobiDB-lite"/>
    </source>
</evidence>
<feature type="region of interest" description="Disordered" evidence="5">
    <location>
        <begin position="82"/>
        <end position="102"/>
    </location>
</feature>
<dbReference type="Ensembl" id="ENSPSTT00000006317.1">
    <property type="protein sequence ID" value="ENSPSTP00000006022.1"/>
    <property type="gene ID" value="ENSPSTG00000004265.1"/>
</dbReference>
<name>A0A8C9L6N8_PAVCR</name>
<keyword evidence="3" id="KW-0442">Lipid degradation</keyword>
<reference evidence="6" key="2">
    <citation type="submission" date="2025-09" db="UniProtKB">
        <authorList>
            <consortium name="Ensembl"/>
        </authorList>
    </citation>
    <scope>IDENTIFICATION</scope>
</reference>
<dbReference type="PANTHER" id="PTHR10272:SF6">
    <property type="entry name" value="PLATELET-ACTIVATING FACTOR ACETYLHYDROLASE 2, CYTOPLASMIC"/>
    <property type="match status" value="1"/>
</dbReference>
<evidence type="ECO:0000256" key="4">
    <source>
        <dbReference type="ARBA" id="ARBA00023098"/>
    </source>
</evidence>
<dbReference type="AlphaFoldDB" id="A0A8C9L6N8"/>
<dbReference type="EC" id="3.1.1.47" evidence="1"/>
<keyword evidence="4" id="KW-0443">Lipid metabolism</keyword>
<evidence type="ECO:0000313" key="6">
    <source>
        <dbReference type="Ensembl" id="ENSPSTP00000006022.1"/>
    </source>
</evidence>
<reference evidence="6" key="1">
    <citation type="submission" date="2025-08" db="UniProtKB">
        <authorList>
            <consortium name="Ensembl"/>
        </authorList>
    </citation>
    <scope>IDENTIFICATION</scope>
</reference>
<evidence type="ECO:0000313" key="7">
    <source>
        <dbReference type="Proteomes" id="UP000694428"/>
    </source>
</evidence>
<keyword evidence="7" id="KW-1185">Reference proteome</keyword>
<dbReference type="GO" id="GO:0016042">
    <property type="term" value="P:lipid catabolic process"/>
    <property type="evidence" value="ECO:0007669"/>
    <property type="project" value="UniProtKB-KW"/>
</dbReference>
<dbReference type="PANTHER" id="PTHR10272">
    <property type="entry name" value="PLATELET-ACTIVATING FACTOR ACETYLHYDROLASE"/>
    <property type="match status" value="1"/>
</dbReference>
<evidence type="ECO:0000256" key="2">
    <source>
        <dbReference type="ARBA" id="ARBA00022801"/>
    </source>
</evidence>
<accession>A0A8C9L6N8</accession>
<dbReference type="Proteomes" id="UP000694428">
    <property type="component" value="Unplaced"/>
</dbReference>
<evidence type="ECO:0000256" key="3">
    <source>
        <dbReference type="ARBA" id="ARBA00022963"/>
    </source>
</evidence>
<keyword evidence="2" id="KW-0378">Hydrolase</keyword>
<organism evidence="6 7">
    <name type="scientific">Pavo cristatus</name>
    <name type="common">Indian peafowl</name>
    <name type="synonym">Blue peafowl</name>
    <dbReference type="NCBI Taxonomy" id="9049"/>
    <lineage>
        <taxon>Eukaryota</taxon>
        <taxon>Metazoa</taxon>
        <taxon>Chordata</taxon>
        <taxon>Craniata</taxon>
        <taxon>Vertebrata</taxon>
        <taxon>Euteleostomi</taxon>
        <taxon>Archelosauria</taxon>
        <taxon>Archosauria</taxon>
        <taxon>Dinosauria</taxon>
        <taxon>Saurischia</taxon>
        <taxon>Theropoda</taxon>
        <taxon>Coelurosauria</taxon>
        <taxon>Aves</taxon>
        <taxon>Neognathae</taxon>
        <taxon>Galloanserae</taxon>
        <taxon>Galliformes</taxon>
        <taxon>Phasianidae</taxon>
        <taxon>Phasianinae</taxon>
        <taxon>Pavo</taxon>
    </lineage>
</organism>
<sequence>MWAWPAAPKRRAPQTSWRTHVAVRVPRSRRGLCGGPGALPACLRALPTPAALPSPRPTWKWGTLGPEARLRCYGGGAVAGTAPGEGTSPRGLRGRHGGPHAAGSCRVPLSWKAPFKPCSSGYPLIIFSHGLGAFRTVYSSICMQMASWGFVVAALEHRDSSAAMTYFCTAEAVREQWIPHQQVPQGQKEFYFRNSQVHHRANECARALRLFRDISSGKSIPNVLPQGFDLSVLKDSIDLAKAAIMGHSFGGVTAVLALVKEPGFRCAVALDAWMFPLENVLYPEVPKPVLFINTEKFQTPESVAKMKRLSSRNSQTKIITVLGSVHQSQTDFAFLTGKLINRVFNARGTLDPYKCLDITSQAALAFLQRHLGIARPGCAAPALLPSQHLQQLSSQPFDRSAWRFRLKLELVVAGATKRLLKSLHN</sequence>
<proteinExistence type="predicted"/>
<protein>
    <recommendedName>
        <fullName evidence="1">1-alkyl-2-acetylglycerophosphocholine esterase</fullName>
        <ecNumber evidence="1">3.1.1.47</ecNumber>
    </recommendedName>
</protein>